<dbReference type="EMBL" id="JMPR01000035">
    <property type="protein sequence ID" value="KFD18882.1"/>
    <property type="molecule type" value="Genomic_DNA"/>
</dbReference>
<dbReference type="InterPro" id="IPR030678">
    <property type="entry name" value="Peptide/Ni-bd"/>
</dbReference>
<dbReference type="GO" id="GO:0043190">
    <property type="term" value="C:ATP-binding cassette (ABC) transporter complex"/>
    <property type="evidence" value="ECO:0007669"/>
    <property type="project" value="InterPro"/>
</dbReference>
<dbReference type="PANTHER" id="PTHR30290:SF23">
    <property type="entry name" value="PERIPLASMIC MUREIN PEPTIDE-BINDING PROTEIN"/>
    <property type="match status" value="1"/>
</dbReference>
<dbReference type="PANTHER" id="PTHR30290">
    <property type="entry name" value="PERIPLASMIC BINDING COMPONENT OF ABC TRANSPORTER"/>
    <property type="match status" value="1"/>
</dbReference>
<dbReference type="GO" id="GO:1904680">
    <property type="term" value="F:peptide transmembrane transporter activity"/>
    <property type="evidence" value="ECO:0007669"/>
    <property type="project" value="TreeGrafter"/>
</dbReference>
<reference evidence="6 7" key="1">
    <citation type="submission" date="2014-05" db="EMBL/GenBank/DDBJ databases">
        <title>ATOL: Assembling a taxonomically balanced genome-scale reconstruction of the evolutionary history of the Enterobacteriaceae.</title>
        <authorList>
            <person name="Plunkett G.III."/>
            <person name="Neeno-Eckwall E.C."/>
            <person name="Glasner J.D."/>
            <person name="Perna N.T."/>
        </authorList>
    </citation>
    <scope>NUCLEOTIDE SEQUENCE [LARGE SCALE GENOMIC DNA]</scope>
    <source>
        <strain evidence="6 7">ATCC 33301</strain>
    </source>
</reference>
<keyword evidence="3" id="KW-0813">Transport</keyword>
<dbReference type="eggNOG" id="COG4166">
    <property type="taxonomic scope" value="Bacteria"/>
</dbReference>
<dbReference type="FunFam" id="3.10.105.10:FF:000001">
    <property type="entry name" value="Oligopeptide ABC transporter, oligopeptide-binding protein"/>
    <property type="match status" value="1"/>
</dbReference>
<dbReference type="Pfam" id="PF00496">
    <property type="entry name" value="SBP_bac_5"/>
    <property type="match status" value="1"/>
</dbReference>
<evidence type="ECO:0000256" key="2">
    <source>
        <dbReference type="ARBA" id="ARBA00005695"/>
    </source>
</evidence>
<name>A0A085JEI6_9GAMM</name>
<sequence>MPYKYHLCLAVKGAACLISGQRNEKQEGAHMVNWYRLSALALAMMPATECLAATLPPGAHLAARQEIVRQIKDEPASLDPVQAVGLPEMQVIRDLFEGLTNQDSTGNIVPGVAERWQSNDNKTWIFTLRRDARWSDGKPVTAADFVYSWQRLVDPAQRSPFAWFAALGGIENAGAITRGEKPPSSLGVTAIDAWHLKVTLDHPVAYFPSLVANVCLFPVPRDVIRSAKNDWTQPGELVGNGAYQLQQRVVNEKIVLVRNKDYWDNTHTVLNKVTFVPINEESAATQRYRAGNIDITESFPKNMYRLLKKELPGQVYTPMQLGTYYYAFNTRKGPTADVRVRRALSWSIDRQVIADKVLGTGEKPAWGFTPVGTQGFHPQPLYIQQHTQQELNAQAKSLLASAGYGPGRPLHLTLLYNTAEVHQKIAIAIASMWKKNLGVDVTLQNQEWKTYLDSRNQGNFDVIRASWIADYNEPSTFLGLLTRGNSGNISGFSNPQYDALLARAARERTEAARNSDYNKAEQMIAEEVPIAPIYQYTNARLISPRVKGYPINNPEDVAYSREMWIEQPPEKSAR</sequence>
<comment type="caution">
    <text evidence="6">The sequence shown here is derived from an EMBL/GenBank/DDBJ whole genome shotgun (WGS) entry which is preliminary data.</text>
</comment>
<dbReference type="SUPFAM" id="SSF53850">
    <property type="entry name" value="Periplasmic binding protein-like II"/>
    <property type="match status" value="1"/>
</dbReference>
<dbReference type="GO" id="GO:0015833">
    <property type="term" value="P:peptide transport"/>
    <property type="evidence" value="ECO:0007669"/>
    <property type="project" value="TreeGrafter"/>
</dbReference>
<dbReference type="PIRSF" id="PIRSF002741">
    <property type="entry name" value="MppA"/>
    <property type="match status" value="1"/>
</dbReference>
<gene>
    <name evidence="6" type="primary">mppA</name>
    <name evidence="6" type="ORF">GTPT_2183</name>
</gene>
<accession>A0A085JEI6</accession>
<protein>
    <submittedName>
        <fullName evidence="6">Periplasmic murein peptide-binding protein</fullName>
    </submittedName>
</protein>
<dbReference type="InterPro" id="IPR000914">
    <property type="entry name" value="SBP_5_dom"/>
</dbReference>
<organism evidence="6 7">
    <name type="scientific">Tatumella ptyseos ATCC 33301</name>
    <dbReference type="NCBI Taxonomy" id="1005995"/>
    <lineage>
        <taxon>Bacteria</taxon>
        <taxon>Pseudomonadati</taxon>
        <taxon>Pseudomonadota</taxon>
        <taxon>Gammaproteobacteria</taxon>
        <taxon>Enterobacterales</taxon>
        <taxon>Erwiniaceae</taxon>
        <taxon>Tatumella</taxon>
    </lineage>
</organism>
<evidence type="ECO:0000313" key="7">
    <source>
        <dbReference type="Proteomes" id="UP000028602"/>
    </source>
</evidence>
<dbReference type="FunFam" id="3.90.76.10:FF:000001">
    <property type="entry name" value="Oligopeptide ABC transporter substrate-binding protein"/>
    <property type="match status" value="1"/>
</dbReference>
<dbReference type="Gene3D" id="3.90.76.10">
    <property type="entry name" value="Dipeptide-binding Protein, Domain 1"/>
    <property type="match status" value="1"/>
</dbReference>
<evidence type="ECO:0000256" key="1">
    <source>
        <dbReference type="ARBA" id="ARBA00004196"/>
    </source>
</evidence>
<dbReference type="Gene3D" id="3.10.105.10">
    <property type="entry name" value="Dipeptide-binding Protein, Domain 3"/>
    <property type="match status" value="1"/>
</dbReference>
<dbReference type="AlphaFoldDB" id="A0A085JEI6"/>
<dbReference type="GO" id="GO:0030288">
    <property type="term" value="C:outer membrane-bounded periplasmic space"/>
    <property type="evidence" value="ECO:0007669"/>
    <property type="project" value="TreeGrafter"/>
</dbReference>
<evidence type="ECO:0000259" key="5">
    <source>
        <dbReference type="Pfam" id="PF00496"/>
    </source>
</evidence>
<dbReference type="CDD" id="cd08504">
    <property type="entry name" value="PBP2_OppA"/>
    <property type="match status" value="1"/>
</dbReference>
<keyword evidence="4" id="KW-0732">Signal</keyword>
<evidence type="ECO:0000256" key="4">
    <source>
        <dbReference type="ARBA" id="ARBA00022729"/>
    </source>
</evidence>
<keyword evidence="7" id="KW-1185">Reference proteome</keyword>
<dbReference type="InterPro" id="IPR039424">
    <property type="entry name" value="SBP_5"/>
</dbReference>
<evidence type="ECO:0000313" key="6">
    <source>
        <dbReference type="EMBL" id="KFD18882.1"/>
    </source>
</evidence>
<feature type="domain" description="Solute-binding protein family 5" evidence="5">
    <location>
        <begin position="107"/>
        <end position="485"/>
    </location>
</feature>
<comment type="subcellular location">
    <subcellularLocation>
        <location evidence="1">Cell envelope</location>
    </subcellularLocation>
</comment>
<comment type="similarity">
    <text evidence="2">Belongs to the bacterial solute-binding protein 5 family.</text>
</comment>
<dbReference type="Proteomes" id="UP000028602">
    <property type="component" value="Unassembled WGS sequence"/>
</dbReference>
<proteinExistence type="inferred from homology"/>
<dbReference type="Gene3D" id="3.40.190.10">
    <property type="entry name" value="Periplasmic binding protein-like II"/>
    <property type="match status" value="1"/>
</dbReference>
<evidence type="ECO:0000256" key="3">
    <source>
        <dbReference type="ARBA" id="ARBA00022448"/>
    </source>
</evidence>